<dbReference type="Gene3D" id="1.10.238.160">
    <property type="match status" value="1"/>
</dbReference>
<organism evidence="1 2">
    <name type="scientific">Pseudidiomarina planktonica</name>
    <dbReference type="NCBI Taxonomy" id="1323738"/>
    <lineage>
        <taxon>Bacteria</taxon>
        <taxon>Pseudomonadati</taxon>
        <taxon>Pseudomonadota</taxon>
        <taxon>Gammaproteobacteria</taxon>
        <taxon>Alteromonadales</taxon>
        <taxon>Idiomarinaceae</taxon>
        <taxon>Pseudidiomarina</taxon>
    </lineage>
</organism>
<proteinExistence type="predicted"/>
<dbReference type="SUPFAM" id="SSF46955">
    <property type="entry name" value="Putative DNA-binding domain"/>
    <property type="match status" value="1"/>
</dbReference>
<protein>
    <submittedName>
        <fullName evidence="1">Transcriptional regulator, AlpA family</fullName>
    </submittedName>
</protein>
<dbReference type="Pfam" id="PF05930">
    <property type="entry name" value="Phage_AlpA"/>
    <property type="match status" value="1"/>
</dbReference>
<dbReference type="RefSeq" id="WP_086435412.1">
    <property type="nucleotide sequence ID" value="NZ_FXWH01000003.1"/>
</dbReference>
<dbReference type="InterPro" id="IPR009061">
    <property type="entry name" value="DNA-bd_dom_put_sf"/>
</dbReference>
<sequence length="62" mass="7954">MERYYRLSELKMHYRMSKSTIYRWIKEDKFPRPVRFSERISRWPKSELDKWEEKNRSRQLNG</sequence>
<dbReference type="AlphaFoldDB" id="A0A1Y6FY21"/>
<accession>A0A1Y6FY21</accession>
<gene>
    <name evidence="1" type="ORF">SAMN06297229_2286</name>
</gene>
<reference evidence="2" key="1">
    <citation type="submission" date="2017-04" db="EMBL/GenBank/DDBJ databases">
        <authorList>
            <person name="Varghese N."/>
            <person name="Submissions S."/>
        </authorList>
    </citation>
    <scope>NUCLEOTIDE SEQUENCE [LARGE SCALE GENOMIC DNA]</scope>
</reference>
<dbReference type="EMBL" id="FXWH01000003">
    <property type="protein sequence ID" value="SMQ80530.1"/>
    <property type="molecule type" value="Genomic_DNA"/>
</dbReference>
<keyword evidence="2" id="KW-1185">Reference proteome</keyword>
<dbReference type="InterPro" id="IPR010260">
    <property type="entry name" value="AlpA"/>
</dbReference>
<dbReference type="Proteomes" id="UP000194450">
    <property type="component" value="Unassembled WGS sequence"/>
</dbReference>
<evidence type="ECO:0000313" key="1">
    <source>
        <dbReference type="EMBL" id="SMQ80530.1"/>
    </source>
</evidence>
<name>A0A1Y6FY21_9GAMM</name>
<evidence type="ECO:0000313" key="2">
    <source>
        <dbReference type="Proteomes" id="UP000194450"/>
    </source>
</evidence>